<dbReference type="GO" id="GO:0050660">
    <property type="term" value="F:flavin adenine dinucleotide binding"/>
    <property type="evidence" value="ECO:0007669"/>
    <property type="project" value="InterPro"/>
</dbReference>
<dbReference type="SUPFAM" id="SSF54373">
    <property type="entry name" value="FAD-linked reductases, C-terminal domain"/>
    <property type="match status" value="1"/>
</dbReference>
<dbReference type="PANTHER" id="PTHR46056">
    <property type="entry name" value="LONG-CHAIN-ALCOHOL OXIDASE"/>
    <property type="match status" value="1"/>
</dbReference>
<evidence type="ECO:0000259" key="5">
    <source>
        <dbReference type="Pfam" id="PF00732"/>
    </source>
</evidence>
<dbReference type="PANTHER" id="PTHR46056:SF12">
    <property type="entry name" value="LONG-CHAIN-ALCOHOL OXIDASE"/>
    <property type="match status" value="1"/>
</dbReference>
<sequence>MGRTLQCSLPAGPGLDQGRKGLTMARQEKKKDVVVVGLGWTGAILSMELAQEGLEIVALERGHDQNTVPDFKYPNMIDELKYGVRLKMMQRASQQTVTIRRNADEVALPYRSFGSFLPGNGVGGAGTHWNGLNWRPQPEELRLRSYVKERWGEQIIPEDMLLGDYPIHYDELEPFFDRFERIAGISGKAGNLKGKIVEGGNPFEGWRSNDYPMPPMHTTWDGRKFADAAQGMGYHPFPSPGGIASTAYVNEYGMQMGPCNHCGFCERFGCYQYSKSSPQTAILDALKRMPNFSYRTESEVLRVEMAPDGKTATGVTYFDEATQEEVFQPADIVILASFSLNNVHLALLSGIGQPYDPVTGEGVTGRNYAYQMNGGVTLFFKDEEFNPFIGTGANGMCIDDFGVNQIDFGREGFIGGSYWRAGQTNGQPIRSMALPSGTPAWGGAWKKAIAEWYGHSMSIGSHGSHMSYRTNHLDLDPTYKDRHGRPLMRMTFNWNPNDIRMTQYMKTKMEALAKTMNPDLMQSSFKKEGAQYDVRPYQTTHNTGGHIMSDNPREGVVNRYSQAWDKHNVFLTGAGNFVQNTQYNPTGLLGGLAYSTAHAIRTQYLSNPRPLI</sequence>
<dbReference type="SUPFAM" id="SSF51905">
    <property type="entry name" value="FAD/NAD(P)-binding domain"/>
    <property type="match status" value="1"/>
</dbReference>
<dbReference type="InterPro" id="IPR000172">
    <property type="entry name" value="GMC_OxRdtase_N"/>
</dbReference>
<comment type="caution">
    <text evidence="7">The sequence shown here is derived from an EMBL/GenBank/DDBJ whole genome shotgun (WGS) entry which is preliminary data.</text>
</comment>
<dbReference type="Pfam" id="PF05199">
    <property type="entry name" value="GMC_oxred_C"/>
    <property type="match status" value="1"/>
</dbReference>
<evidence type="ECO:0000313" key="7">
    <source>
        <dbReference type="EMBL" id="EEQ93537.1"/>
    </source>
</evidence>
<keyword evidence="3" id="KW-0274">FAD</keyword>
<dbReference type="Pfam" id="PF00732">
    <property type="entry name" value="GMC_oxred_N"/>
    <property type="match status" value="1"/>
</dbReference>
<dbReference type="Gene3D" id="3.50.50.60">
    <property type="entry name" value="FAD/NAD(P)-binding domain"/>
    <property type="match status" value="1"/>
</dbReference>
<feature type="domain" description="Glucose-methanol-choline oxidoreductase N-terminal" evidence="5">
    <location>
        <begin position="257"/>
        <end position="359"/>
    </location>
</feature>
<protein>
    <submittedName>
        <fullName evidence="7">Gluconate 2-dehydrogenase flavoprotein</fullName>
    </submittedName>
</protein>
<dbReference type="HOGENOM" id="CLU_008878_2_0_5"/>
<evidence type="ECO:0000256" key="4">
    <source>
        <dbReference type="ARBA" id="ARBA00023002"/>
    </source>
</evidence>
<organism evidence="7 8">
    <name type="scientific">Brucella intermedia LMG 3301</name>
    <dbReference type="NCBI Taxonomy" id="641118"/>
    <lineage>
        <taxon>Bacteria</taxon>
        <taxon>Pseudomonadati</taxon>
        <taxon>Pseudomonadota</taxon>
        <taxon>Alphaproteobacteria</taxon>
        <taxon>Hyphomicrobiales</taxon>
        <taxon>Brucellaceae</taxon>
        <taxon>Brucella/Ochrobactrum group</taxon>
        <taxon>Brucella</taxon>
    </lineage>
</organism>
<dbReference type="InterPro" id="IPR036188">
    <property type="entry name" value="FAD/NAD-bd_sf"/>
</dbReference>
<keyword evidence="4" id="KW-0560">Oxidoreductase</keyword>
<dbReference type="AlphaFoldDB" id="C4WL03"/>
<evidence type="ECO:0000256" key="3">
    <source>
        <dbReference type="ARBA" id="ARBA00022827"/>
    </source>
</evidence>
<dbReference type="Proteomes" id="UP000004386">
    <property type="component" value="Unassembled WGS sequence"/>
</dbReference>
<evidence type="ECO:0000259" key="6">
    <source>
        <dbReference type="Pfam" id="PF05199"/>
    </source>
</evidence>
<dbReference type="EMBL" id="ACQA01000002">
    <property type="protein sequence ID" value="EEQ93537.1"/>
    <property type="molecule type" value="Genomic_DNA"/>
</dbReference>
<keyword evidence="2" id="KW-0285">Flavoprotein</keyword>
<evidence type="ECO:0000313" key="8">
    <source>
        <dbReference type="Proteomes" id="UP000004386"/>
    </source>
</evidence>
<dbReference type="GO" id="GO:0016614">
    <property type="term" value="F:oxidoreductase activity, acting on CH-OH group of donors"/>
    <property type="evidence" value="ECO:0007669"/>
    <property type="project" value="InterPro"/>
</dbReference>
<reference evidence="7 8" key="1">
    <citation type="submission" date="2009-05" db="EMBL/GenBank/DDBJ databases">
        <authorList>
            <person name="Setubal J.C."/>
            <person name="Boyle S."/>
            <person name="Crasta O.R."/>
            <person name="Gillespie J.J."/>
            <person name="Kenyon R.W."/>
            <person name="Lu J."/>
            <person name="Mane S."/>
            <person name="Nagrani S."/>
            <person name="Shallom J.M."/>
            <person name="Shallom S."/>
            <person name="Shukla M."/>
            <person name="Snyder E.E."/>
            <person name="Sobral B.W."/>
            <person name="Wattam A.R."/>
            <person name="Will R."/>
            <person name="Williams K."/>
            <person name="Yoo H."/>
            <person name="Munk C."/>
            <person name="Tapia R."/>
            <person name="Green L."/>
            <person name="Rogers Y."/>
            <person name="Detter J.C."/>
            <person name="Bruce D."/>
            <person name="Brettin T.S."/>
            <person name="Tsolis R."/>
        </authorList>
    </citation>
    <scope>NUCLEOTIDE SEQUENCE [LARGE SCALE GENOMIC DNA]</scope>
    <source>
        <strain evidence="7 8">LMG 3301</strain>
    </source>
</reference>
<evidence type="ECO:0000256" key="2">
    <source>
        <dbReference type="ARBA" id="ARBA00022630"/>
    </source>
</evidence>
<accession>C4WL03</accession>
<evidence type="ECO:0000256" key="1">
    <source>
        <dbReference type="ARBA" id="ARBA00010790"/>
    </source>
</evidence>
<name>C4WL03_9HYPH</name>
<proteinExistence type="inferred from homology"/>
<comment type="similarity">
    <text evidence="1">Belongs to the GMC oxidoreductase family.</text>
</comment>
<dbReference type="InterPro" id="IPR007867">
    <property type="entry name" value="GMC_OxRtase_C"/>
</dbReference>
<feature type="domain" description="Glucose-methanol-choline oxidoreductase C-terminal" evidence="6">
    <location>
        <begin position="469"/>
        <end position="588"/>
    </location>
</feature>
<gene>
    <name evidence="7" type="ORF">OINT_2000694</name>
</gene>